<dbReference type="NCBIfam" id="NF005559">
    <property type="entry name" value="PRK07231.1"/>
    <property type="match status" value="1"/>
</dbReference>
<dbReference type="EC" id="1.1.1.-" evidence="5"/>
<keyword evidence="3" id="KW-0520">NAD</keyword>
<dbReference type="PROSITE" id="PS00061">
    <property type="entry name" value="ADH_SHORT"/>
    <property type="match status" value="1"/>
</dbReference>
<evidence type="ECO:0000256" key="1">
    <source>
        <dbReference type="ARBA" id="ARBA00006484"/>
    </source>
</evidence>
<dbReference type="InterPro" id="IPR057326">
    <property type="entry name" value="KR_dom"/>
</dbReference>
<organism evidence="5 6">
    <name type="scientific">Cohnella cellulosilytica</name>
    <dbReference type="NCBI Taxonomy" id="986710"/>
    <lineage>
        <taxon>Bacteria</taxon>
        <taxon>Bacillati</taxon>
        <taxon>Bacillota</taxon>
        <taxon>Bacilli</taxon>
        <taxon>Bacillales</taxon>
        <taxon>Paenibacillaceae</taxon>
        <taxon>Cohnella</taxon>
    </lineage>
</organism>
<dbReference type="GO" id="GO:0016491">
    <property type="term" value="F:oxidoreductase activity"/>
    <property type="evidence" value="ECO:0007669"/>
    <property type="project" value="UniProtKB-KW"/>
</dbReference>
<gene>
    <name evidence="5" type="ORF">ACFQMJ_31095</name>
</gene>
<proteinExistence type="inferred from homology"/>
<dbReference type="RefSeq" id="WP_378054607.1">
    <property type="nucleotide sequence ID" value="NZ_JBHMDN010000081.1"/>
</dbReference>
<dbReference type="InterPro" id="IPR002347">
    <property type="entry name" value="SDR_fam"/>
</dbReference>
<name>A0ABW2FIM0_9BACL</name>
<dbReference type="EMBL" id="JBHTAI010000028">
    <property type="protein sequence ID" value="MFC7153007.1"/>
    <property type="molecule type" value="Genomic_DNA"/>
</dbReference>
<dbReference type="PRINTS" id="PR00080">
    <property type="entry name" value="SDRFAMILY"/>
</dbReference>
<reference evidence="6" key="1">
    <citation type="journal article" date="2019" name="Int. J. Syst. Evol. Microbiol.">
        <title>The Global Catalogue of Microorganisms (GCM) 10K type strain sequencing project: providing services to taxonomists for standard genome sequencing and annotation.</title>
        <authorList>
            <consortium name="The Broad Institute Genomics Platform"/>
            <consortium name="The Broad Institute Genome Sequencing Center for Infectious Disease"/>
            <person name="Wu L."/>
            <person name="Ma J."/>
        </authorList>
    </citation>
    <scope>NUCLEOTIDE SEQUENCE [LARGE SCALE GENOMIC DNA]</scope>
    <source>
        <strain evidence="6">KCTC 12907</strain>
    </source>
</reference>
<accession>A0ABW2FIM0</accession>
<keyword evidence="6" id="KW-1185">Reference proteome</keyword>
<dbReference type="CDD" id="cd05233">
    <property type="entry name" value="SDR_c"/>
    <property type="match status" value="1"/>
</dbReference>
<evidence type="ECO:0000313" key="6">
    <source>
        <dbReference type="Proteomes" id="UP001596378"/>
    </source>
</evidence>
<evidence type="ECO:0000256" key="2">
    <source>
        <dbReference type="ARBA" id="ARBA00023002"/>
    </source>
</evidence>
<evidence type="ECO:0000259" key="4">
    <source>
        <dbReference type="SMART" id="SM00822"/>
    </source>
</evidence>
<dbReference type="Proteomes" id="UP001596378">
    <property type="component" value="Unassembled WGS sequence"/>
</dbReference>
<dbReference type="Pfam" id="PF13561">
    <property type="entry name" value="adh_short_C2"/>
    <property type="match status" value="1"/>
</dbReference>
<sequence length="260" mass="27943">MRRFEGKAVLVTGGATGIGFATALRFAREGASVAIMGRRASVGEEALAELRRHAPQERTLFVRGDVSSEADVERCVEETVQAFGRIDALVNNAAMASSVELVRAGTEEWKPVFDVIAFGTYFCTRAVARRMIERGEGGAIVNVSSINAYRALPFSSHYNAAKGASDQLMRCAAVELAEHGIRVNAVQPGFIDTPMSFVDGENELETDWFKDIYVQRRKIPQARAGGPEEVASVVAFLASEDASYVCGAAIPVDGGLSVTF</sequence>
<dbReference type="InterPro" id="IPR020904">
    <property type="entry name" value="Sc_DH/Rdtase_CS"/>
</dbReference>
<dbReference type="PANTHER" id="PTHR24321:SF8">
    <property type="entry name" value="ESTRADIOL 17-BETA-DEHYDROGENASE 8-RELATED"/>
    <property type="match status" value="1"/>
</dbReference>
<dbReference type="PANTHER" id="PTHR24321">
    <property type="entry name" value="DEHYDROGENASES, SHORT CHAIN"/>
    <property type="match status" value="1"/>
</dbReference>
<dbReference type="Gene3D" id="3.40.50.720">
    <property type="entry name" value="NAD(P)-binding Rossmann-like Domain"/>
    <property type="match status" value="1"/>
</dbReference>
<evidence type="ECO:0000256" key="3">
    <source>
        <dbReference type="ARBA" id="ARBA00023027"/>
    </source>
</evidence>
<dbReference type="InterPro" id="IPR036291">
    <property type="entry name" value="NAD(P)-bd_dom_sf"/>
</dbReference>
<keyword evidence="2 5" id="KW-0560">Oxidoreductase</keyword>
<comment type="similarity">
    <text evidence="1">Belongs to the short-chain dehydrogenases/reductases (SDR) family.</text>
</comment>
<dbReference type="PRINTS" id="PR00081">
    <property type="entry name" value="GDHRDH"/>
</dbReference>
<feature type="domain" description="Ketoreductase" evidence="4">
    <location>
        <begin position="7"/>
        <end position="191"/>
    </location>
</feature>
<comment type="caution">
    <text evidence="5">The sequence shown here is derived from an EMBL/GenBank/DDBJ whole genome shotgun (WGS) entry which is preliminary data.</text>
</comment>
<dbReference type="SMART" id="SM00822">
    <property type="entry name" value="PKS_KR"/>
    <property type="match status" value="1"/>
</dbReference>
<dbReference type="SUPFAM" id="SSF51735">
    <property type="entry name" value="NAD(P)-binding Rossmann-fold domains"/>
    <property type="match status" value="1"/>
</dbReference>
<protein>
    <submittedName>
        <fullName evidence="5">SDR family NAD(P)-dependent oxidoreductase</fullName>
        <ecNumber evidence="5">1.1.1.-</ecNumber>
    </submittedName>
</protein>
<evidence type="ECO:0000313" key="5">
    <source>
        <dbReference type="EMBL" id="MFC7153007.1"/>
    </source>
</evidence>